<proteinExistence type="predicted"/>
<dbReference type="EMBL" id="JABWDY010005333">
    <property type="protein sequence ID" value="KAF5204518.1"/>
    <property type="molecule type" value="Genomic_DNA"/>
</dbReference>
<organism evidence="1 2">
    <name type="scientific">Thalictrum thalictroides</name>
    <name type="common">Rue-anemone</name>
    <name type="synonym">Anemone thalictroides</name>
    <dbReference type="NCBI Taxonomy" id="46969"/>
    <lineage>
        <taxon>Eukaryota</taxon>
        <taxon>Viridiplantae</taxon>
        <taxon>Streptophyta</taxon>
        <taxon>Embryophyta</taxon>
        <taxon>Tracheophyta</taxon>
        <taxon>Spermatophyta</taxon>
        <taxon>Magnoliopsida</taxon>
        <taxon>Ranunculales</taxon>
        <taxon>Ranunculaceae</taxon>
        <taxon>Thalictroideae</taxon>
        <taxon>Thalictrum</taxon>
    </lineage>
</organism>
<evidence type="ECO:0000313" key="2">
    <source>
        <dbReference type="Proteomes" id="UP000554482"/>
    </source>
</evidence>
<accession>A0A7J6X6M2</accession>
<dbReference type="AlphaFoldDB" id="A0A7J6X6M2"/>
<sequence>MRVGSVFLASRPNDSSVLNTCRLEHSLRQIGKTRTTLHLAWLRGFGKTRKGRLQHEKRRPVFSASPTKRKAYLPGHRVTILAPIFPASFCWNRRRLSELQRRGQRHQLELESPRRIAVNTARVCPVDLSPIGNRKLIFDGIRKAPHDEAELLAQVWDHFLSIIQGFRSLRRGSDRWSRTKLRKEEIRRVKGEEPALPLLEA</sequence>
<reference evidence="1 2" key="1">
    <citation type="submission" date="2020-06" db="EMBL/GenBank/DDBJ databases">
        <title>Transcriptomic and genomic resources for Thalictrum thalictroides and T. hernandezii: Facilitating candidate gene discovery in an emerging model plant lineage.</title>
        <authorList>
            <person name="Arias T."/>
            <person name="Riano-Pachon D.M."/>
            <person name="Di Stilio V.S."/>
        </authorList>
    </citation>
    <scope>NUCLEOTIDE SEQUENCE [LARGE SCALE GENOMIC DNA]</scope>
    <source>
        <strain evidence="2">cv. WT478/WT964</strain>
        <tissue evidence="1">Leaves</tissue>
    </source>
</reference>
<comment type="caution">
    <text evidence="1">The sequence shown here is derived from an EMBL/GenBank/DDBJ whole genome shotgun (WGS) entry which is preliminary data.</text>
</comment>
<gene>
    <name evidence="1" type="ORF">FRX31_005894</name>
</gene>
<protein>
    <submittedName>
        <fullName evidence="1">Uncharacterized protein</fullName>
    </submittedName>
</protein>
<evidence type="ECO:0000313" key="1">
    <source>
        <dbReference type="EMBL" id="KAF5204518.1"/>
    </source>
</evidence>
<dbReference type="Proteomes" id="UP000554482">
    <property type="component" value="Unassembled WGS sequence"/>
</dbReference>
<name>A0A7J6X6M2_THATH</name>
<keyword evidence="2" id="KW-1185">Reference proteome</keyword>